<dbReference type="GO" id="GO:0030880">
    <property type="term" value="C:RNA polymerase complex"/>
    <property type="evidence" value="ECO:0007669"/>
    <property type="project" value="InterPro"/>
</dbReference>
<dbReference type="InterPro" id="IPR038324">
    <property type="entry name" value="Rpb4/RPC9_sf"/>
</dbReference>
<dbReference type="InterPro" id="IPR045222">
    <property type="entry name" value="Rpb4-like"/>
</dbReference>
<comment type="similarity">
    <text evidence="3">Belongs to the eukaryotic RPB4 RNA polymerase subunit family.</text>
</comment>
<sequence length="234" mass="25628">MAEKGGKGFSLPKERKVSSKSSGKKEATQKGKDGSSKRGRKKKVVHFDNSDSEDLPTQRISSSSKSGGKVLFESPVAKGDSSKGGKSDKTGKTGGKGSVPKEPTVLELKVEEELPKDAKCLMDCEAAALLQGIQDQQAILSEDPTFKMPGSFDKGVLYAKASNHYMNHQAVRRVLQTLKRHNISDGEICMIANICPETVDEVFALVPSLKDNRYKIEEPIREVLFELVKFKKLD</sequence>
<evidence type="ECO:0000313" key="6">
    <source>
        <dbReference type="EMBL" id="KAJ4975199.1"/>
    </source>
</evidence>
<dbReference type="InterPro" id="IPR010997">
    <property type="entry name" value="HRDC-like_sf"/>
</dbReference>
<dbReference type="SMART" id="SM00657">
    <property type="entry name" value="RPOL4c"/>
    <property type="match status" value="1"/>
</dbReference>
<evidence type="ECO:0000256" key="3">
    <source>
        <dbReference type="ARBA" id="ARBA00025724"/>
    </source>
</evidence>
<comment type="subcellular location">
    <subcellularLocation>
        <location evidence="1">Nucleus</location>
    </subcellularLocation>
</comment>
<dbReference type="EMBL" id="JAMYWD010000003">
    <property type="protein sequence ID" value="KAJ4975199.1"/>
    <property type="molecule type" value="Genomic_DNA"/>
</dbReference>
<dbReference type="PANTHER" id="PTHR21297">
    <property type="entry name" value="DNA-DIRECTED RNA POLYMERASE II"/>
    <property type="match status" value="1"/>
</dbReference>
<dbReference type="Pfam" id="PF03874">
    <property type="entry name" value="RNA_pol_Rpb4"/>
    <property type="match status" value="1"/>
</dbReference>
<evidence type="ECO:0000256" key="4">
    <source>
        <dbReference type="SAM" id="MobiDB-lite"/>
    </source>
</evidence>
<evidence type="ECO:0000313" key="7">
    <source>
        <dbReference type="Proteomes" id="UP001141806"/>
    </source>
</evidence>
<keyword evidence="2" id="KW-0539">Nucleus</keyword>
<dbReference type="Proteomes" id="UP001141806">
    <property type="component" value="Unassembled WGS sequence"/>
</dbReference>
<organism evidence="6 7">
    <name type="scientific">Protea cynaroides</name>
    <dbReference type="NCBI Taxonomy" id="273540"/>
    <lineage>
        <taxon>Eukaryota</taxon>
        <taxon>Viridiplantae</taxon>
        <taxon>Streptophyta</taxon>
        <taxon>Embryophyta</taxon>
        <taxon>Tracheophyta</taxon>
        <taxon>Spermatophyta</taxon>
        <taxon>Magnoliopsida</taxon>
        <taxon>Proteales</taxon>
        <taxon>Proteaceae</taxon>
        <taxon>Protea</taxon>
    </lineage>
</organism>
<evidence type="ECO:0000256" key="2">
    <source>
        <dbReference type="ARBA" id="ARBA00023242"/>
    </source>
</evidence>
<dbReference type="GO" id="GO:0005634">
    <property type="term" value="C:nucleus"/>
    <property type="evidence" value="ECO:0007669"/>
    <property type="project" value="UniProtKB-SubCell"/>
</dbReference>
<evidence type="ECO:0000259" key="5">
    <source>
        <dbReference type="SMART" id="SM00657"/>
    </source>
</evidence>
<dbReference type="AlphaFoldDB" id="A0A9Q0KRA7"/>
<feature type="compositionally biased region" description="Basic and acidic residues" evidence="4">
    <location>
        <begin position="80"/>
        <end position="91"/>
    </location>
</feature>
<name>A0A9Q0KRA7_9MAGN</name>
<keyword evidence="7" id="KW-1185">Reference proteome</keyword>
<feature type="domain" description="RNA polymerase Rpb4/RPC9 core" evidence="5">
    <location>
        <begin position="113"/>
        <end position="234"/>
    </location>
</feature>
<dbReference type="InterPro" id="IPR005574">
    <property type="entry name" value="Rpb4/RPC9"/>
</dbReference>
<dbReference type="Gene3D" id="1.20.1250.40">
    <property type="match status" value="1"/>
</dbReference>
<dbReference type="GO" id="GO:0000166">
    <property type="term" value="F:nucleotide binding"/>
    <property type="evidence" value="ECO:0007669"/>
    <property type="project" value="InterPro"/>
</dbReference>
<dbReference type="OrthoDB" id="2186918at2759"/>
<dbReference type="GO" id="GO:0006352">
    <property type="term" value="P:DNA-templated transcription initiation"/>
    <property type="evidence" value="ECO:0007669"/>
    <property type="project" value="InterPro"/>
</dbReference>
<comment type="caution">
    <text evidence="6">The sequence shown here is derived from an EMBL/GenBank/DDBJ whole genome shotgun (WGS) entry which is preliminary data.</text>
</comment>
<dbReference type="InterPro" id="IPR006590">
    <property type="entry name" value="RNA_pol_Rpb4/RPC9_core"/>
</dbReference>
<proteinExistence type="inferred from homology"/>
<protein>
    <recommendedName>
        <fullName evidence="5">RNA polymerase Rpb4/RPC9 core domain-containing protein</fullName>
    </recommendedName>
</protein>
<reference evidence="6" key="1">
    <citation type="journal article" date="2023" name="Plant J.">
        <title>The genome of the king protea, Protea cynaroides.</title>
        <authorList>
            <person name="Chang J."/>
            <person name="Duong T.A."/>
            <person name="Schoeman C."/>
            <person name="Ma X."/>
            <person name="Roodt D."/>
            <person name="Barker N."/>
            <person name="Li Z."/>
            <person name="Van de Peer Y."/>
            <person name="Mizrachi E."/>
        </authorList>
    </citation>
    <scope>NUCLEOTIDE SEQUENCE</scope>
    <source>
        <tissue evidence="6">Young leaves</tissue>
    </source>
</reference>
<accession>A0A9Q0KRA7</accession>
<gene>
    <name evidence="6" type="ORF">NE237_000305</name>
</gene>
<feature type="region of interest" description="Disordered" evidence="4">
    <location>
        <begin position="1"/>
        <end position="104"/>
    </location>
</feature>
<evidence type="ECO:0000256" key="1">
    <source>
        <dbReference type="ARBA" id="ARBA00004123"/>
    </source>
</evidence>
<dbReference type="SUPFAM" id="SSF47819">
    <property type="entry name" value="HRDC-like"/>
    <property type="match status" value="1"/>
</dbReference>
<feature type="compositionally biased region" description="Basic and acidic residues" evidence="4">
    <location>
        <begin position="1"/>
        <end position="36"/>
    </location>
</feature>